<name>A0A2R5EVG5_9BACL</name>
<keyword evidence="3" id="KW-1185">Reference proteome</keyword>
<organism evidence="2 3">
    <name type="scientific">Paenibacillus agaridevorans</name>
    <dbReference type="NCBI Taxonomy" id="171404"/>
    <lineage>
        <taxon>Bacteria</taxon>
        <taxon>Bacillati</taxon>
        <taxon>Bacillota</taxon>
        <taxon>Bacilli</taxon>
        <taxon>Bacillales</taxon>
        <taxon>Paenibacillaceae</taxon>
        <taxon>Paenibacillus</taxon>
    </lineage>
</organism>
<sequence length="97" mass="11219">MRVKVLSLILIFMVLIGCNGPESTTGYIQVKDKSYDNGKYYLTVVNPYENRPEILNLKTEKNVWNLAIIGEIYFATYENKSTLSEIEYPDKTSEEEK</sequence>
<proteinExistence type="predicted"/>
<evidence type="ECO:0008006" key="4">
    <source>
        <dbReference type="Google" id="ProtNLM"/>
    </source>
</evidence>
<evidence type="ECO:0000313" key="2">
    <source>
        <dbReference type="EMBL" id="GBG07374.1"/>
    </source>
</evidence>
<feature type="chain" id="PRO_5039098119" description="Lipoprotein" evidence="1">
    <location>
        <begin position="20"/>
        <end position="97"/>
    </location>
</feature>
<comment type="caution">
    <text evidence="2">The sequence shown here is derived from an EMBL/GenBank/DDBJ whole genome shotgun (WGS) entry which is preliminary data.</text>
</comment>
<keyword evidence="1" id="KW-0732">Signal</keyword>
<protein>
    <recommendedName>
        <fullName evidence="4">Lipoprotein</fullName>
    </recommendedName>
</protein>
<feature type="signal peptide" evidence="1">
    <location>
        <begin position="1"/>
        <end position="19"/>
    </location>
</feature>
<dbReference type="Proteomes" id="UP000245202">
    <property type="component" value="Unassembled WGS sequence"/>
</dbReference>
<evidence type="ECO:0000313" key="3">
    <source>
        <dbReference type="Proteomes" id="UP000245202"/>
    </source>
</evidence>
<reference evidence="2 3" key="1">
    <citation type="submission" date="2017-08" db="EMBL/GenBank/DDBJ databases">
        <title>Substantial Increase in Enzyme Production by Combined Drug-Resistance Mutations in Paenibacillus agaridevorans.</title>
        <authorList>
            <person name="Tanaka Y."/>
            <person name="Funane K."/>
            <person name="Hosaka T."/>
            <person name="Shiwa Y."/>
            <person name="Fujita N."/>
            <person name="Miyazaki T."/>
            <person name="Yoshikawa H."/>
            <person name="Murakami K."/>
            <person name="Kasahara K."/>
            <person name="Inaoka T."/>
            <person name="Hiraga Y."/>
            <person name="Ochi K."/>
        </authorList>
    </citation>
    <scope>NUCLEOTIDE SEQUENCE [LARGE SCALE GENOMIC DNA]</scope>
    <source>
        <strain evidence="2 3">T-3040</strain>
    </source>
</reference>
<dbReference type="RefSeq" id="WP_108992445.1">
    <property type="nucleotide sequence ID" value="NZ_BDQX01000091.1"/>
</dbReference>
<evidence type="ECO:0000256" key="1">
    <source>
        <dbReference type="SAM" id="SignalP"/>
    </source>
</evidence>
<gene>
    <name evidence="2" type="ORF">PAT3040_01922</name>
</gene>
<dbReference type="EMBL" id="BDQX01000091">
    <property type="protein sequence ID" value="GBG07374.1"/>
    <property type="molecule type" value="Genomic_DNA"/>
</dbReference>
<dbReference type="PROSITE" id="PS51257">
    <property type="entry name" value="PROKAR_LIPOPROTEIN"/>
    <property type="match status" value="1"/>
</dbReference>
<dbReference type="AlphaFoldDB" id="A0A2R5EVG5"/>
<accession>A0A2R5EVG5</accession>